<keyword evidence="10" id="KW-1185">Reference proteome</keyword>
<dbReference type="OrthoDB" id="3278895at2"/>
<feature type="transmembrane region" description="Helical" evidence="8">
    <location>
        <begin position="131"/>
        <end position="148"/>
    </location>
</feature>
<name>A0A1M5IKQ4_9ACTN</name>
<dbReference type="GO" id="GO:0009103">
    <property type="term" value="P:lipopolysaccharide biosynthetic process"/>
    <property type="evidence" value="ECO:0007669"/>
    <property type="project" value="UniProtKB-ARBA"/>
</dbReference>
<evidence type="ECO:0000256" key="6">
    <source>
        <dbReference type="ARBA" id="ARBA00022989"/>
    </source>
</evidence>
<feature type="transmembrane region" description="Helical" evidence="8">
    <location>
        <begin position="180"/>
        <end position="209"/>
    </location>
</feature>
<keyword evidence="5 8" id="KW-0812">Transmembrane</keyword>
<keyword evidence="7 8" id="KW-0472">Membrane</keyword>
<dbReference type="AlphaFoldDB" id="A0A1M5IKQ4"/>
<feature type="transmembrane region" description="Helical" evidence="8">
    <location>
        <begin position="388"/>
        <end position="410"/>
    </location>
</feature>
<evidence type="ECO:0000313" key="10">
    <source>
        <dbReference type="Proteomes" id="UP000186132"/>
    </source>
</evidence>
<feature type="transmembrane region" description="Helical" evidence="8">
    <location>
        <begin position="290"/>
        <end position="313"/>
    </location>
</feature>
<keyword evidence="3" id="KW-0328">Glycosyltransferase</keyword>
<dbReference type="Proteomes" id="UP000186132">
    <property type="component" value="Unassembled WGS sequence"/>
</dbReference>
<dbReference type="STRING" id="1206085.SAMN05443575_1926"/>
<gene>
    <name evidence="9" type="ORF">SAMN05443575_1926</name>
</gene>
<feature type="transmembrane region" description="Helical" evidence="8">
    <location>
        <begin position="104"/>
        <end position="125"/>
    </location>
</feature>
<keyword evidence="2" id="KW-1003">Cell membrane</keyword>
<proteinExistence type="predicted"/>
<feature type="transmembrane region" description="Helical" evidence="8">
    <location>
        <begin position="325"/>
        <end position="348"/>
    </location>
</feature>
<dbReference type="PANTHER" id="PTHR33908">
    <property type="entry name" value="MANNOSYLTRANSFERASE YKCB-RELATED"/>
    <property type="match status" value="1"/>
</dbReference>
<dbReference type="RefSeq" id="WP_073389059.1">
    <property type="nucleotide sequence ID" value="NZ_FQVU01000002.1"/>
</dbReference>
<organism evidence="9 10">
    <name type="scientific">Jatrophihabitans endophyticus</name>
    <dbReference type="NCBI Taxonomy" id="1206085"/>
    <lineage>
        <taxon>Bacteria</taxon>
        <taxon>Bacillati</taxon>
        <taxon>Actinomycetota</taxon>
        <taxon>Actinomycetes</taxon>
        <taxon>Jatrophihabitantales</taxon>
        <taxon>Jatrophihabitantaceae</taxon>
        <taxon>Jatrophihabitans</taxon>
    </lineage>
</organism>
<evidence type="ECO:0000313" key="9">
    <source>
        <dbReference type="EMBL" id="SHG28851.1"/>
    </source>
</evidence>
<accession>A0A1M5IKQ4</accession>
<feature type="transmembrane region" description="Helical" evidence="8">
    <location>
        <begin position="12"/>
        <end position="32"/>
    </location>
</feature>
<evidence type="ECO:0000256" key="5">
    <source>
        <dbReference type="ARBA" id="ARBA00022692"/>
    </source>
</evidence>
<dbReference type="GO" id="GO:0005886">
    <property type="term" value="C:plasma membrane"/>
    <property type="evidence" value="ECO:0007669"/>
    <property type="project" value="UniProtKB-SubCell"/>
</dbReference>
<sequence>MSDHGETTARWWRRPGIVTLLPAAIVLIVYVVNLQKSYDFSLDEITYTTVSQRVIGDNAIATASRPFLVHPPFYFLLAGLWDLVTGHRDSDTLAALRSLRYLQAVLVAVAAWVVGLVTTAAIRSAGVRVRTWMPTLAMAIFAFSSFVLSFGRAVLLETGAVLASGLVVLVALRVRTRPALVQICALGALIGVGCLVKQTVIFAGAAPLLASLVRREWRAAATQLGAVAVGGLVWSSFFVWSVTQGHGRDFLDQESVSLRRLFGVLHTSGVNKPNRPAGTAGPLDDIKATYVQYLAGYLVFAAGALALLVLVARRRLFARTDRLPFAHHLVLCFGVLDYAFVAFSFAFGQGNEQLIMYSAPPAAIATVYAVVVVGGAERRRGFAGVMRPVLALVALAGIVVGAGTWGYYYVAHDDDGTARMASYVSRTTPGCVAINASGNSERWRAVLPDANVTGYDDGRRAVARGTRLFVVSSKDASHAYGNMSPQFAVWAKRYGTLVHSVDSRSYGTISLYRVGAASAVRADPAVCRTAAAARATRITHTAASALVYYSILAGALVVVGGVGVVTARRSSAPGRRRG</sequence>
<feature type="transmembrane region" description="Helical" evidence="8">
    <location>
        <begin position="546"/>
        <end position="567"/>
    </location>
</feature>
<keyword evidence="4" id="KW-0808">Transferase</keyword>
<evidence type="ECO:0000256" key="8">
    <source>
        <dbReference type="SAM" id="Phobius"/>
    </source>
</evidence>
<dbReference type="EMBL" id="FQVU01000002">
    <property type="protein sequence ID" value="SHG28851.1"/>
    <property type="molecule type" value="Genomic_DNA"/>
</dbReference>
<evidence type="ECO:0000256" key="4">
    <source>
        <dbReference type="ARBA" id="ARBA00022679"/>
    </source>
</evidence>
<evidence type="ECO:0000256" key="3">
    <source>
        <dbReference type="ARBA" id="ARBA00022676"/>
    </source>
</evidence>
<dbReference type="PANTHER" id="PTHR33908:SF11">
    <property type="entry name" value="MEMBRANE PROTEIN"/>
    <property type="match status" value="1"/>
</dbReference>
<dbReference type="GO" id="GO:0016763">
    <property type="term" value="F:pentosyltransferase activity"/>
    <property type="evidence" value="ECO:0007669"/>
    <property type="project" value="TreeGrafter"/>
</dbReference>
<evidence type="ECO:0000256" key="2">
    <source>
        <dbReference type="ARBA" id="ARBA00022475"/>
    </source>
</evidence>
<evidence type="ECO:0000256" key="7">
    <source>
        <dbReference type="ARBA" id="ARBA00023136"/>
    </source>
</evidence>
<comment type="subcellular location">
    <subcellularLocation>
        <location evidence="1">Cell membrane</location>
        <topology evidence="1">Multi-pass membrane protein</topology>
    </subcellularLocation>
</comment>
<dbReference type="InterPro" id="IPR050297">
    <property type="entry name" value="LipidA_mod_glycosyltrf_83"/>
</dbReference>
<reference evidence="10" key="1">
    <citation type="submission" date="2016-11" db="EMBL/GenBank/DDBJ databases">
        <authorList>
            <person name="Varghese N."/>
            <person name="Submissions S."/>
        </authorList>
    </citation>
    <scope>NUCLEOTIDE SEQUENCE [LARGE SCALE GENOMIC DNA]</scope>
    <source>
        <strain evidence="10">DSM 45627</strain>
    </source>
</reference>
<protein>
    <recommendedName>
        <fullName evidence="11">Dolichyl-phosphate-mannose-protein mannosyltransferase</fullName>
    </recommendedName>
</protein>
<feature type="transmembrane region" description="Helical" evidence="8">
    <location>
        <begin position="221"/>
        <end position="242"/>
    </location>
</feature>
<feature type="transmembrane region" description="Helical" evidence="8">
    <location>
        <begin position="155"/>
        <end position="174"/>
    </location>
</feature>
<evidence type="ECO:0000256" key="1">
    <source>
        <dbReference type="ARBA" id="ARBA00004651"/>
    </source>
</evidence>
<evidence type="ECO:0008006" key="11">
    <source>
        <dbReference type="Google" id="ProtNLM"/>
    </source>
</evidence>
<feature type="transmembrane region" description="Helical" evidence="8">
    <location>
        <begin position="354"/>
        <end position="376"/>
    </location>
</feature>
<keyword evidence="6 8" id="KW-1133">Transmembrane helix</keyword>